<comment type="catalytic activity">
    <reaction evidence="1">
        <text>ATP + protein L-histidine = ADP + protein N-phospho-L-histidine.</text>
        <dbReference type="EC" id="2.7.13.3"/>
    </reaction>
</comment>
<keyword evidence="5" id="KW-0418">Kinase</keyword>
<dbReference type="InterPro" id="IPR050482">
    <property type="entry name" value="Sensor_HK_TwoCompSys"/>
</dbReference>
<organism evidence="12 13">
    <name type="scientific">Pedobacter polaris</name>
    <dbReference type="NCBI Taxonomy" id="2571273"/>
    <lineage>
        <taxon>Bacteria</taxon>
        <taxon>Pseudomonadati</taxon>
        <taxon>Bacteroidota</taxon>
        <taxon>Sphingobacteriia</taxon>
        <taxon>Sphingobacteriales</taxon>
        <taxon>Sphingobacteriaceae</taxon>
        <taxon>Pedobacter</taxon>
    </lineage>
</organism>
<comment type="caution">
    <text evidence="12">The sequence shown here is derived from an EMBL/GenBank/DDBJ whole genome shotgun (WGS) entry which is preliminary data.</text>
</comment>
<keyword evidence="6 8" id="KW-0802">TPR repeat</keyword>
<keyword evidence="4" id="KW-0677">Repeat</keyword>
<proteinExistence type="predicted"/>
<dbReference type="InterPro" id="IPR036890">
    <property type="entry name" value="HATPase_C_sf"/>
</dbReference>
<dbReference type="SUPFAM" id="SSF48452">
    <property type="entry name" value="TPR-like"/>
    <property type="match status" value="1"/>
</dbReference>
<dbReference type="SMART" id="SM00028">
    <property type="entry name" value="TPR"/>
    <property type="match status" value="2"/>
</dbReference>
<evidence type="ECO:0000256" key="2">
    <source>
        <dbReference type="ARBA" id="ARBA00012438"/>
    </source>
</evidence>
<keyword evidence="10" id="KW-0812">Transmembrane</keyword>
<dbReference type="PANTHER" id="PTHR24421">
    <property type="entry name" value="NITRATE/NITRITE SENSOR PROTEIN NARX-RELATED"/>
    <property type="match status" value="1"/>
</dbReference>
<protein>
    <recommendedName>
        <fullName evidence="2">histidine kinase</fullName>
        <ecNumber evidence="2">2.7.13.3</ecNumber>
    </recommendedName>
</protein>
<keyword evidence="7" id="KW-0902">Two-component regulatory system</keyword>
<keyword evidence="3" id="KW-0808">Transferase</keyword>
<evidence type="ECO:0000256" key="9">
    <source>
        <dbReference type="SAM" id="Coils"/>
    </source>
</evidence>
<dbReference type="EC" id="2.7.13.3" evidence="2"/>
<name>A0A4U1CWJ8_9SPHI</name>
<dbReference type="GO" id="GO:0000160">
    <property type="term" value="P:phosphorelay signal transduction system"/>
    <property type="evidence" value="ECO:0007669"/>
    <property type="project" value="UniProtKB-KW"/>
</dbReference>
<dbReference type="InterPro" id="IPR013105">
    <property type="entry name" value="TPR_2"/>
</dbReference>
<dbReference type="PROSITE" id="PS50005">
    <property type="entry name" value="TPR"/>
    <property type="match status" value="1"/>
</dbReference>
<feature type="transmembrane region" description="Helical" evidence="10">
    <location>
        <begin position="314"/>
        <end position="334"/>
    </location>
</feature>
<keyword evidence="10" id="KW-0472">Membrane</keyword>
<reference evidence="12 13" key="1">
    <citation type="submission" date="2019-04" db="EMBL/GenBank/DDBJ databases">
        <title>Pedobacter sp. RP-3-22 sp. nov., isolated from Arctic soil.</title>
        <authorList>
            <person name="Dahal R.H."/>
            <person name="Kim D.-U."/>
        </authorList>
    </citation>
    <scope>NUCLEOTIDE SEQUENCE [LARGE SCALE GENOMIC DNA]</scope>
    <source>
        <strain evidence="12 13">RP-3-22</strain>
    </source>
</reference>
<feature type="coiled-coil region" evidence="9">
    <location>
        <begin position="279"/>
        <end position="313"/>
    </location>
</feature>
<sequence length="536" mass="62745">MKQKQQHNVFYDKAYDYKEAKIPDSAFFYFNKAKELFLLQKNRLGVGKCLMQMGILYREKGDYFGGQEFSLNAIPFFDKKNLKHQIYIQHNLNNLGLISEDLGRYDEAIDFYQQALSFKVPGLILSLKNNLANAYRRTKAYDKSLTIYKNILKEDLNQEEFSRTLSNFAYTKWLQNPNFNAAPELHKALRIRLINNDFSGQNASFSHLSDYYSRKGLDSAFYYANRMYLVAKRLNSANDQLQALQKLIILSPNKETKKYFEIYNKLDDSVEISYSADKNQFALIRYNAQQNKLENLKLQKENTEKKYQIARREILFGITFLILITGSIIAILWYKKRKQKLTLEAENTIRENQLKTSKKVHDVVANGLYRVMTEIENQEGLDKEEMLDRLDHMYQKSRDISYEVEELKPINFQDKITDLLNSFTTKNTTVTIKGNSRDLWAKVNNQVKHEVEHILQELMVNMKKHSHATQVDIGFKQKDNRIHINYRDNGIGITKQVQYKNGLTNTGNRIKHIQGEITFDTNVEKGLKILISFPIA</sequence>
<keyword evidence="13" id="KW-1185">Reference proteome</keyword>
<evidence type="ECO:0000256" key="10">
    <source>
        <dbReference type="SAM" id="Phobius"/>
    </source>
</evidence>
<dbReference type="EMBL" id="SWBR01000001">
    <property type="protein sequence ID" value="TKC13283.1"/>
    <property type="molecule type" value="Genomic_DNA"/>
</dbReference>
<dbReference type="Pfam" id="PF07719">
    <property type="entry name" value="TPR_2"/>
    <property type="match status" value="1"/>
</dbReference>
<dbReference type="InterPro" id="IPR019734">
    <property type="entry name" value="TPR_rpt"/>
</dbReference>
<evidence type="ECO:0000256" key="4">
    <source>
        <dbReference type="ARBA" id="ARBA00022737"/>
    </source>
</evidence>
<dbReference type="InterPro" id="IPR003594">
    <property type="entry name" value="HATPase_dom"/>
</dbReference>
<dbReference type="SUPFAM" id="SSF55874">
    <property type="entry name" value="ATPase domain of HSP90 chaperone/DNA topoisomerase II/histidine kinase"/>
    <property type="match status" value="1"/>
</dbReference>
<dbReference type="InterPro" id="IPR011990">
    <property type="entry name" value="TPR-like_helical_dom_sf"/>
</dbReference>
<dbReference type="Gene3D" id="1.25.40.10">
    <property type="entry name" value="Tetratricopeptide repeat domain"/>
    <property type="match status" value="1"/>
</dbReference>
<dbReference type="Proteomes" id="UP000309488">
    <property type="component" value="Unassembled WGS sequence"/>
</dbReference>
<evidence type="ECO:0000313" key="12">
    <source>
        <dbReference type="EMBL" id="TKC13283.1"/>
    </source>
</evidence>
<accession>A0A4U1CWJ8</accession>
<feature type="domain" description="Histidine kinase/HSP90-like ATPase" evidence="11">
    <location>
        <begin position="450"/>
        <end position="534"/>
    </location>
</feature>
<evidence type="ECO:0000256" key="6">
    <source>
        <dbReference type="ARBA" id="ARBA00022803"/>
    </source>
</evidence>
<evidence type="ECO:0000256" key="1">
    <source>
        <dbReference type="ARBA" id="ARBA00000085"/>
    </source>
</evidence>
<dbReference type="PANTHER" id="PTHR24421:SF10">
    <property type="entry name" value="NITRATE_NITRITE SENSOR PROTEIN NARQ"/>
    <property type="match status" value="1"/>
</dbReference>
<gene>
    <name evidence="12" type="ORF">FA048_03810</name>
</gene>
<evidence type="ECO:0000256" key="5">
    <source>
        <dbReference type="ARBA" id="ARBA00022777"/>
    </source>
</evidence>
<dbReference type="GO" id="GO:0004673">
    <property type="term" value="F:protein histidine kinase activity"/>
    <property type="evidence" value="ECO:0007669"/>
    <property type="project" value="UniProtKB-EC"/>
</dbReference>
<evidence type="ECO:0000256" key="3">
    <source>
        <dbReference type="ARBA" id="ARBA00022679"/>
    </source>
</evidence>
<feature type="repeat" description="TPR" evidence="8">
    <location>
        <begin position="89"/>
        <end position="122"/>
    </location>
</feature>
<keyword evidence="10" id="KW-1133">Transmembrane helix</keyword>
<dbReference type="AlphaFoldDB" id="A0A4U1CWJ8"/>
<dbReference type="Gene3D" id="3.30.565.10">
    <property type="entry name" value="Histidine kinase-like ATPase, C-terminal domain"/>
    <property type="match status" value="1"/>
</dbReference>
<keyword evidence="9" id="KW-0175">Coiled coil</keyword>
<dbReference type="Pfam" id="PF02518">
    <property type="entry name" value="HATPase_c"/>
    <property type="match status" value="1"/>
</dbReference>
<evidence type="ECO:0000256" key="8">
    <source>
        <dbReference type="PROSITE-ProRule" id="PRU00339"/>
    </source>
</evidence>
<evidence type="ECO:0000259" key="11">
    <source>
        <dbReference type="Pfam" id="PF02518"/>
    </source>
</evidence>
<evidence type="ECO:0000313" key="13">
    <source>
        <dbReference type="Proteomes" id="UP000309488"/>
    </source>
</evidence>
<dbReference type="OrthoDB" id="943406at2"/>
<evidence type="ECO:0000256" key="7">
    <source>
        <dbReference type="ARBA" id="ARBA00023012"/>
    </source>
</evidence>